<protein>
    <submittedName>
        <fullName evidence="8">Lipopolysaccharide biosynthesis protein</fullName>
    </submittedName>
</protein>
<evidence type="ECO:0000256" key="4">
    <source>
        <dbReference type="ARBA" id="ARBA00022692"/>
    </source>
</evidence>
<feature type="transmembrane region" description="Helical" evidence="7">
    <location>
        <begin position="388"/>
        <end position="406"/>
    </location>
</feature>
<feature type="transmembrane region" description="Helical" evidence="7">
    <location>
        <begin position="156"/>
        <end position="176"/>
    </location>
</feature>
<dbReference type="EMBL" id="QKKU01000108">
    <property type="protein sequence ID" value="RBM62450.1"/>
    <property type="molecule type" value="Genomic_DNA"/>
</dbReference>
<dbReference type="CDD" id="cd13127">
    <property type="entry name" value="MATE_tuaB_like"/>
    <property type="match status" value="1"/>
</dbReference>
<feature type="transmembrane region" description="Helical" evidence="7">
    <location>
        <begin position="223"/>
        <end position="242"/>
    </location>
</feature>
<name>A0ABD7FSV5_9VIBR</name>
<keyword evidence="3" id="KW-1003">Cell membrane</keyword>
<dbReference type="AlphaFoldDB" id="A0ABD7FSV5"/>
<reference evidence="8 9" key="1">
    <citation type="submission" date="2018-06" db="EMBL/GenBank/DDBJ databases">
        <title>Draft genome sequences of nine Vibrio sp. clinical isolates from across the United States representing the closest known relative of Vibrio cholerae.</title>
        <authorList>
            <person name="Islam M.T."/>
            <person name="Liang K."/>
            <person name="Im M.S."/>
            <person name="Winkjer J."/>
            <person name="Busby S."/>
            <person name="Batra D."/>
            <person name="Rowe L."/>
            <person name="Tarr C.L."/>
            <person name="Boucher Y."/>
        </authorList>
    </citation>
    <scope>NUCLEOTIDE SEQUENCE [LARGE SCALE GENOMIC DNA]</scope>
    <source>
        <strain evidence="8 9">2017V-1110</strain>
    </source>
</reference>
<comment type="caution">
    <text evidence="8">The sequence shown here is derived from an EMBL/GenBank/DDBJ whole genome shotgun (WGS) entry which is preliminary data.</text>
</comment>
<evidence type="ECO:0000256" key="5">
    <source>
        <dbReference type="ARBA" id="ARBA00022989"/>
    </source>
</evidence>
<evidence type="ECO:0000256" key="2">
    <source>
        <dbReference type="ARBA" id="ARBA00007430"/>
    </source>
</evidence>
<comment type="subcellular location">
    <subcellularLocation>
        <location evidence="1">Cell membrane</location>
        <topology evidence="1">Multi-pass membrane protein</topology>
    </subcellularLocation>
</comment>
<evidence type="ECO:0000256" key="3">
    <source>
        <dbReference type="ARBA" id="ARBA00022475"/>
    </source>
</evidence>
<feature type="transmembrane region" description="Helical" evidence="7">
    <location>
        <begin position="426"/>
        <end position="444"/>
    </location>
</feature>
<feature type="transmembrane region" description="Helical" evidence="7">
    <location>
        <begin position="48"/>
        <end position="67"/>
    </location>
</feature>
<organism evidence="8 9">
    <name type="scientific">Vibrio paracholerae</name>
    <dbReference type="NCBI Taxonomy" id="650003"/>
    <lineage>
        <taxon>Bacteria</taxon>
        <taxon>Pseudomonadati</taxon>
        <taxon>Pseudomonadota</taxon>
        <taxon>Gammaproteobacteria</taxon>
        <taxon>Vibrionales</taxon>
        <taxon>Vibrionaceae</taxon>
        <taxon>Vibrio</taxon>
    </lineage>
</organism>
<sequence>MLIESIILKKIREKLLNGFAWSLADKVINQLGYLAITIFLARHIGPESFGFIGMLTIFILLTESVVNNGFSQALVQRSQQVTEQDCSTVFYINIICGTLIYFLLYFSAPSIARFYQEPLLVDISRLLFLVVIINSLTVVVRAKLIIDIDFKSQTIAATIATILSGALAIALVVNGYGYWSLVWMILIKAVIQSIVLWCFCKWVPKERFNKQSFQSLFRFGSNLMFAGFVATLVNNLYIALIGRYYSATQVGYFTQATNLSNYLMQFITSTLQGVTYPIMTSLKEDKEQLVKVYKQLISITMLVSLPMLIGFAAVSREVVLITLGEEWLPVVPVLIALCLARTVTPISAINMNILNAIGRSDLFLKVDLSKLPMTLLALYLALPYGIEGIAWAMVCTSFISFFINAYFPGKMFGFGAIAQLKIASKYIFSSAFMFFITSQVVIFPTDVATLFFKVLIGATIYTTMLLVLRDKFFLYGIGSVKKRWKIFS</sequence>
<evidence type="ECO:0000313" key="9">
    <source>
        <dbReference type="Proteomes" id="UP000252199"/>
    </source>
</evidence>
<keyword evidence="6 7" id="KW-0472">Membrane</keyword>
<comment type="similarity">
    <text evidence="2">Belongs to the polysaccharide synthase family.</text>
</comment>
<evidence type="ECO:0000256" key="6">
    <source>
        <dbReference type="ARBA" id="ARBA00023136"/>
    </source>
</evidence>
<dbReference type="GO" id="GO:0005886">
    <property type="term" value="C:plasma membrane"/>
    <property type="evidence" value="ECO:0007669"/>
    <property type="project" value="UniProtKB-SubCell"/>
</dbReference>
<feature type="transmembrane region" description="Helical" evidence="7">
    <location>
        <begin position="88"/>
        <end position="106"/>
    </location>
</feature>
<keyword evidence="4 7" id="KW-0812">Transmembrane</keyword>
<proteinExistence type="inferred from homology"/>
<dbReference type="Pfam" id="PF13440">
    <property type="entry name" value="Polysacc_synt_3"/>
    <property type="match status" value="1"/>
</dbReference>
<feature type="transmembrane region" description="Helical" evidence="7">
    <location>
        <begin position="182"/>
        <end position="203"/>
    </location>
</feature>
<evidence type="ECO:0000256" key="1">
    <source>
        <dbReference type="ARBA" id="ARBA00004651"/>
    </source>
</evidence>
<evidence type="ECO:0000313" key="8">
    <source>
        <dbReference type="EMBL" id="RBM62450.1"/>
    </source>
</evidence>
<feature type="transmembrane region" description="Helical" evidence="7">
    <location>
        <begin position="327"/>
        <end position="350"/>
    </location>
</feature>
<dbReference type="PANTHER" id="PTHR30250:SF10">
    <property type="entry name" value="LIPOPOLYSACCHARIDE BIOSYNTHESIS PROTEIN WZXC"/>
    <property type="match status" value="1"/>
</dbReference>
<dbReference type="Proteomes" id="UP000252199">
    <property type="component" value="Unassembled WGS sequence"/>
</dbReference>
<evidence type="ECO:0000256" key="7">
    <source>
        <dbReference type="SAM" id="Phobius"/>
    </source>
</evidence>
<feature type="transmembrane region" description="Helical" evidence="7">
    <location>
        <begin position="450"/>
        <end position="468"/>
    </location>
</feature>
<keyword evidence="5 7" id="KW-1133">Transmembrane helix</keyword>
<dbReference type="PANTHER" id="PTHR30250">
    <property type="entry name" value="PST FAMILY PREDICTED COLANIC ACID TRANSPORTER"/>
    <property type="match status" value="1"/>
</dbReference>
<accession>A0ABD7FSV5</accession>
<gene>
    <name evidence="8" type="ORF">DLR72_16140</name>
</gene>
<feature type="transmembrane region" description="Helical" evidence="7">
    <location>
        <begin position="292"/>
        <end position="315"/>
    </location>
</feature>
<dbReference type="InterPro" id="IPR050833">
    <property type="entry name" value="Poly_Biosynth_Transport"/>
</dbReference>
<feature type="transmembrane region" description="Helical" evidence="7">
    <location>
        <begin position="126"/>
        <end position="144"/>
    </location>
</feature>